<evidence type="ECO:0000313" key="5">
    <source>
        <dbReference type="Proteomes" id="UP000199400"/>
    </source>
</evidence>
<dbReference type="SFLD" id="SFLDS00019">
    <property type="entry name" value="Glutathione_Transferase_(cytos"/>
    <property type="match status" value="1"/>
</dbReference>
<dbReference type="PROSITE" id="PS50405">
    <property type="entry name" value="GST_CTER"/>
    <property type="match status" value="1"/>
</dbReference>
<protein>
    <submittedName>
        <fullName evidence="4">Glutathione S-transferase</fullName>
    </submittedName>
</protein>
<feature type="domain" description="GST C-terminal" evidence="3">
    <location>
        <begin position="91"/>
        <end position="206"/>
    </location>
</feature>
<dbReference type="SUPFAM" id="SSF47616">
    <property type="entry name" value="GST C-terminal domain-like"/>
    <property type="match status" value="1"/>
</dbReference>
<dbReference type="PANTHER" id="PTHR44051">
    <property type="entry name" value="GLUTATHIONE S-TRANSFERASE-RELATED"/>
    <property type="match status" value="1"/>
</dbReference>
<dbReference type="STRING" id="54.SAMN02745121_06820"/>
<dbReference type="EMBL" id="FOMX01000028">
    <property type="protein sequence ID" value="SFF08348.1"/>
    <property type="molecule type" value="Genomic_DNA"/>
</dbReference>
<dbReference type="CDD" id="cd03057">
    <property type="entry name" value="GST_N_Beta"/>
    <property type="match status" value="1"/>
</dbReference>
<evidence type="ECO:0000259" key="2">
    <source>
        <dbReference type="PROSITE" id="PS50404"/>
    </source>
</evidence>
<dbReference type="PROSITE" id="PS50404">
    <property type="entry name" value="GST_NTER"/>
    <property type="match status" value="1"/>
</dbReference>
<evidence type="ECO:0000313" key="4">
    <source>
        <dbReference type="EMBL" id="SFF08348.1"/>
    </source>
</evidence>
<dbReference type="Pfam" id="PF00043">
    <property type="entry name" value="GST_C"/>
    <property type="match status" value="1"/>
</dbReference>
<dbReference type="Proteomes" id="UP000199400">
    <property type="component" value="Unassembled WGS sequence"/>
</dbReference>
<name>A0A1I2FU49_9BACT</name>
<dbReference type="Pfam" id="PF02798">
    <property type="entry name" value="GST_N"/>
    <property type="match status" value="1"/>
</dbReference>
<dbReference type="InterPro" id="IPR040079">
    <property type="entry name" value="Glutathione_S-Trfase"/>
</dbReference>
<dbReference type="AlphaFoldDB" id="A0A1I2FU49"/>
<gene>
    <name evidence="4" type="ORF">SAMN02745121_06820</name>
</gene>
<feature type="domain" description="GST N-terminal" evidence="2">
    <location>
        <begin position="2"/>
        <end position="85"/>
    </location>
</feature>
<dbReference type="GO" id="GO:0016740">
    <property type="term" value="F:transferase activity"/>
    <property type="evidence" value="ECO:0007669"/>
    <property type="project" value="UniProtKB-KW"/>
</dbReference>
<organism evidence="4 5">
    <name type="scientific">Nannocystis exedens</name>
    <dbReference type="NCBI Taxonomy" id="54"/>
    <lineage>
        <taxon>Bacteria</taxon>
        <taxon>Pseudomonadati</taxon>
        <taxon>Myxococcota</taxon>
        <taxon>Polyangia</taxon>
        <taxon>Nannocystales</taxon>
        <taxon>Nannocystaceae</taxon>
        <taxon>Nannocystis</taxon>
    </lineage>
</organism>
<dbReference type="InterPro" id="IPR004046">
    <property type="entry name" value="GST_C"/>
</dbReference>
<dbReference type="SFLD" id="SFLDG01150">
    <property type="entry name" value="Main.1:_Beta-like"/>
    <property type="match status" value="1"/>
</dbReference>
<sequence>MTEPLQLYYYPGVCSLAPHIALREAGARFEPVRVDLRTRKTEAGDDFARINPKGYVPALRLPDGYVLTETAVLLQYIADTWPEAGLAPRHGGLERVRFDERLTFIGTELHKGFAPFTIMPGAGEEAKRWASQRLAARVELLARDLGERQFFHGESFTVLDAYAFFALRTYHKVLAAELPPNLAAFLARVAERPATVAAFAAEGIKA</sequence>
<proteinExistence type="inferred from homology"/>
<dbReference type="Gene3D" id="3.40.30.10">
    <property type="entry name" value="Glutaredoxin"/>
    <property type="match status" value="1"/>
</dbReference>
<dbReference type="InterPro" id="IPR004045">
    <property type="entry name" value="Glutathione_S-Trfase_N"/>
</dbReference>
<dbReference type="Gene3D" id="1.20.1050.10">
    <property type="match status" value="1"/>
</dbReference>
<accession>A0A1I2FU49</accession>
<evidence type="ECO:0000259" key="3">
    <source>
        <dbReference type="PROSITE" id="PS50405"/>
    </source>
</evidence>
<dbReference type="SUPFAM" id="SSF52833">
    <property type="entry name" value="Thioredoxin-like"/>
    <property type="match status" value="1"/>
</dbReference>
<dbReference type="InterPro" id="IPR010987">
    <property type="entry name" value="Glutathione-S-Trfase_C-like"/>
</dbReference>
<evidence type="ECO:0000256" key="1">
    <source>
        <dbReference type="RuleBase" id="RU003494"/>
    </source>
</evidence>
<dbReference type="InterPro" id="IPR036249">
    <property type="entry name" value="Thioredoxin-like_sf"/>
</dbReference>
<comment type="similarity">
    <text evidence="1">Belongs to the GST superfamily.</text>
</comment>
<dbReference type="InterPro" id="IPR036282">
    <property type="entry name" value="Glutathione-S-Trfase_C_sf"/>
</dbReference>
<reference evidence="5" key="1">
    <citation type="submission" date="2016-10" db="EMBL/GenBank/DDBJ databases">
        <authorList>
            <person name="Varghese N."/>
            <person name="Submissions S."/>
        </authorList>
    </citation>
    <scope>NUCLEOTIDE SEQUENCE [LARGE SCALE GENOMIC DNA]</scope>
    <source>
        <strain evidence="5">ATCC 25963</strain>
    </source>
</reference>
<keyword evidence="4" id="KW-0808">Transferase</keyword>
<dbReference type="PANTHER" id="PTHR44051:SF8">
    <property type="entry name" value="GLUTATHIONE S-TRANSFERASE GSTA"/>
    <property type="match status" value="1"/>
</dbReference>
<dbReference type="SFLD" id="SFLDG00358">
    <property type="entry name" value="Main_(cytGST)"/>
    <property type="match status" value="1"/>
</dbReference>
<keyword evidence="5" id="KW-1185">Reference proteome</keyword>
<dbReference type="RefSeq" id="WP_245913850.1">
    <property type="nucleotide sequence ID" value="NZ_FOMX01000028.1"/>
</dbReference>